<dbReference type="PANTHER" id="PTHR33608">
    <property type="entry name" value="BLL2464 PROTEIN"/>
    <property type="match status" value="1"/>
</dbReference>
<accession>A0A4P7XGY6</accession>
<dbReference type="Proteomes" id="UP000298049">
    <property type="component" value="Chromosome"/>
</dbReference>
<keyword evidence="3" id="KW-1185">Reference proteome</keyword>
<dbReference type="KEGG" id="hmi:soil367_07160"/>
<dbReference type="Pfam" id="PF01882">
    <property type="entry name" value="DUF58"/>
    <property type="match status" value="1"/>
</dbReference>
<dbReference type="PANTHER" id="PTHR33608:SF12">
    <property type="entry name" value="DUF58 DOMAIN-CONTAINING PROTEIN"/>
    <property type="match status" value="1"/>
</dbReference>
<organism evidence="2 3">
    <name type="scientific">Hydrocarboniclastica marina</name>
    <dbReference type="NCBI Taxonomy" id="2259620"/>
    <lineage>
        <taxon>Bacteria</taxon>
        <taxon>Pseudomonadati</taxon>
        <taxon>Pseudomonadota</taxon>
        <taxon>Gammaproteobacteria</taxon>
        <taxon>Alteromonadales</taxon>
        <taxon>Alteromonadaceae</taxon>
        <taxon>Hydrocarboniclastica</taxon>
    </lineage>
</organism>
<name>A0A4P7XGY6_9ALTE</name>
<gene>
    <name evidence="2" type="ORF">soil367_07160</name>
</gene>
<dbReference type="AlphaFoldDB" id="A0A4P7XGY6"/>
<dbReference type="OrthoDB" id="9776116at2"/>
<reference evidence="2 3" key="1">
    <citation type="submission" date="2018-07" db="EMBL/GenBank/DDBJ databases">
        <title>Marsedoiliclastica nanhaica gen. nov. sp. nov., a novel marine hydrocarbonoclastic bacterium isolated from an in-situ enriched hydrocarbon-degrading consortium in deep-sea sediment.</title>
        <authorList>
            <person name="Dong C."/>
            <person name="Ma T."/>
            <person name="Liu R."/>
            <person name="Shao Z."/>
        </authorList>
    </citation>
    <scope>NUCLEOTIDE SEQUENCE [LARGE SCALE GENOMIC DNA]</scope>
    <source>
        <strain evidence="3">soil36-7</strain>
    </source>
</reference>
<dbReference type="InterPro" id="IPR036465">
    <property type="entry name" value="vWFA_dom_sf"/>
</dbReference>
<dbReference type="SUPFAM" id="SSF53300">
    <property type="entry name" value="vWA-like"/>
    <property type="match status" value="1"/>
</dbReference>
<protein>
    <submittedName>
        <fullName evidence="2">DUF58 domain-containing protein</fullName>
    </submittedName>
</protein>
<dbReference type="InterPro" id="IPR002881">
    <property type="entry name" value="DUF58"/>
</dbReference>
<evidence type="ECO:0000259" key="1">
    <source>
        <dbReference type="Pfam" id="PF01882"/>
    </source>
</evidence>
<evidence type="ECO:0000313" key="3">
    <source>
        <dbReference type="Proteomes" id="UP000298049"/>
    </source>
</evidence>
<feature type="domain" description="DUF58" evidence="1">
    <location>
        <begin position="56"/>
        <end position="276"/>
    </location>
</feature>
<proteinExistence type="predicted"/>
<dbReference type="EMBL" id="CP031093">
    <property type="protein sequence ID" value="QCF25714.1"/>
    <property type="molecule type" value="Genomic_DNA"/>
</dbReference>
<evidence type="ECO:0000313" key="2">
    <source>
        <dbReference type="EMBL" id="QCF25714.1"/>
    </source>
</evidence>
<sequence length="312" mass="34929">MFDPSSDFLTTVTLQHLVQLQADARQLRVPRQQMARRRQQGQQHSRIRGRGMEFAEVRQYQPGDDIRSIDWRVTARRQEPHTKLYQEERERPVLILCDFSPSLYFASTGAYKSVRAVETAALLAWQALFAGNRVGGVLVSPGTVKVLRPARRRSAVLGLLQGLTDFHHALQHQAENNDGGRSRLNDALTEARRAARTGAQVIVISDFLNLDQTGVTLLGQLALHNDVEAVRIQDPLERELPASGEFAVRQGEDVIWFNAGDSRFREAWAARVQGHEQFLTDSTLKAGCRLVTLSTGESPTQQLRLNMTALTG</sequence>